<reference evidence="2 3" key="1">
    <citation type="submission" date="2019-08" db="EMBL/GenBank/DDBJ databases">
        <title>Five species of Acinetobacter isolated from floral nectar and animal pollinators.</title>
        <authorList>
            <person name="Hendry T.A."/>
        </authorList>
    </citation>
    <scope>NUCLEOTIDE SEQUENCE [LARGE SCALE GENOMIC DNA]</scope>
    <source>
        <strain evidence="2 3">MD18.27</strain>
    </source>
</reference>
<feature type="domain" description="UPF0033" evidence="1">
    <location>
        <begin position="9"/>
        <end position="76"/>
    </location>
</feature>
<keyword evidence="3" id="KW-1185">Reference proteome</keyword>
<name>A0ABU6DUF5_9GAMM</name>
<protein>
    <submittedName>
        <fullName evidence="2">Sulfurtransferase TusA family protein</fullName>
    </submittedName>
</protein>
<evidence type="ECO:0000313" key="2">
    <source>
        <dbReference type="EMBL" id="MEB5477491.1"/>
    </source>
</evidence>
<dbReference type="CDD" id="cd00291">
    <property type="entry name" value="SirA_YedF_YeeD"/>
    <property type="match status" value="1"/>
</dbReference>
<sequence length="79" mass="9298">MNPSEDSLYIDAMDKPCPMPLLMLKRALKNALPEQKIRLHASDPNSEIDILRYCQIHKLICDTQQISEYEYCYIIQRKV</sequence>
<gene>
    <name evidence="2" type="ORF">I2F25_10605</name>
</gene>
<dbReference type="RefSeq" id="WP_325775847.1">
    <property type="nucleotide sequence ID" value="NZ_VTDN01000008.1"/>
</dbReference>
<comment type="caution">
    <text evidence="2">The sequence shown here is derived from an EMBL/GenBank/DDBJ whole genome shotgun (WGS) entry which is preliminary data.</text>
</comment>
<accession>A0ABU6DUF5</accession>
<proteinExistence type="predicted"/>
<evidence type="ECO:0000313" key="3">
    <source>
        <dbReference type="Proteomes" id="UP001339883"/>
    </source>
</evidence>
<dbReference type="EMBL" id="VTDN01000008">
    <property type="protein sequence ID" value="MEB5477491.1"/>
    <property type="molecule type" value="Genomic_DNA"/>
</dbReference>
<dbReference type="SUPFAM" id="SSF64307">
    <property type="entry name" value="SirA-like"/>
    <property type="match status" value="1"/>
</dbReference>
<dbReference type="InterPro" id="IPR036868">
    <property type="entry name" value="TusA-like_sf"/>
</dbReference>
<dbReference type="Gene3D" id="3.30.110.40">
    <property type="entry name" value="TusA-like domain"/>
    <property type="match status" value="1"/>
</dbReference>
<evidence type="ECO:0000259" key="1">
    <source>
        <dbReference type="Pfam" id="PF01206"/>
    </source>
</evidence>
<dbReference type="InterPro" id="IPR001455">
    <property type="entry name" value="TusA-like"/>
</dbReference>
<dbReference type="Pfam" id="PF01206">
    <property type="entry name" value="TusA"/>
    <property type="match status" value="1"/>
</dbReference>
<dbReference type="Proteomes" id="UP001339883">
    <property type="component" value="Unassembled WGS sequence"/>
</dbReference>
<organism evidence="2 3">
    <name type="scientific">Acinetobacter pollinis</name>
    <dbReference type="NCBI Taxonomy" id="2605270"/>
    <lineage>
        <taxon>Bacteria</taxon>
        <taxon>Pseudomonadati</taxon>
        <taxon>Pseudomonadota</taxon>
        <taxon>Gammaproteobacteria</taxon>
        <taxon>Moraxellales</taxon>
        <taxon>Moraxellaceae</taxon>
        <taxon>Acinetobacter</taxon>
    </lineage>
</organism>